<proteinExistence type="inferred from homology"/>
<gene>
    <name evidence="13" type="ORF">M0813_04752</name>
</gene>
<evidence type="ECO:0000259" key="12">
    <source>
        <dbReference type="PROSITE" id="PS51044"/>
    </source>
</evidence>
<name>A0ABQ8XIV4_9EUKA</name>
<feature type="region of interest" description="Disordered" evidence="11">
    <location>
        <begin position="232"/>
        <end position="302"/>
    </location>
</feature>
<evidence type="ECO:0000256" key="2">
    <source>
        <dbReference type="ARBA" id="ARBA00004718"/>
    </source>
</evidence>
<evidence type="ECO:0000256" key="4">
    <source>
        <dbReference type="ARBA" id="ARBA00022679"/>
    </source>
</evidence>
<comment type="subcellular location">
    <subcellularLocation>
        <location evidence="1">Nucleus</location>
    </subcellularLocation>
</comment>
<evidence type="ECO:0000256" key="10">
    <source>
        <dbReference type="PROSITE-ProRule" id="PRU00452"/>
    </source>
</evidence>
<comment type="pathway">
    <text evidence="2">Protein modification; protein sumoylation.</text>
</comment>
<dbReference type="PROSITE" id="PS51044">
    <property type="entry name" value="ZF_SP_RING"/>
    <property type="match status" value="1"/>
</dbReference>
<evidence type="ECO:0000256" key="8">
    <source>
        <dbReference type="ARBA" id="ARBA00022833"/>
    </source>
</evidence>
<evidence type="ECO:0000256" key="9">
    <source>
        <dbReference type="ARBA" id="ARBA00023242"/>
    </source>
</evidence>
<evidence type="ECO:0000256" key="1">
    <source>
        <dbReference type="ARBA" id="ARBA00004123"/>
    </source>
</evidence>
<keyword evidence="8" id="KW-0862">Zinc</keyword>
<dbReference type="PANTHER" id="PTHR21330">
    <property type="entry name" value="E3 SUMO-PROTEIN LIGASE NSE2"/>
    <property type="match status" value="1"/>
</dbReference>
<reference evidence="13" key="1">
    <citation type="submission" date="2022-08" db="EMBL/GenBank/DDBJ databases">
        <title>Novel sulfate-reducing endosymbionts in the free-living metamonad Anaeramoeba.</title>
        <authorList>
            <person name="Jerlstrom-Hultqvist J."/>
            <person name="Cepicka I."/>
            <person name="Gallot-Lavallee L."/>
            <person name="Salas-Leiva D."/>
            <person name="Curtis B.A."/>
            <person name="Zahonova K."/>
            <person name="Pipaliya S."/>
            <person name="Dacks J."/>
            <person name="Roger A.J."/>
        </authorList>
    </citation>
    <scope>NUCLEOTIDE SEQUENCE</scope>
    <source>
        <strain evidence="13">Schooner1</strain>
    </source>
</reference>
<dbReference type="SMART" id="SM00504">
    <property type="entry name" value="Ubox"/>
    <property type="match status" value="1"/>
</dbReference>
<dbReference type="Pfam" id="PF11789">
    <property type="entry name" value="zf-Nse"/>
    <property type="match status" value="1"/>
</dbReference>
<dbReference type="Proteomes" id="UP001150062">
    <property type="component" value="Unassembled WGS sequence"/>
</dbReference>
<dbReference type="PANTHER" id="PTHR21330:SF1">
    <property type="entry name" value="E3 SUMO-PROTEIN LIGASE NSE2"/>
    <property type="match status" value="1"/>
</dbReference>
<keyword evidence="9" id="KW-0539">Nucleus</keyword>
<dbReference type="InterPro" id="IPR004181">
    <property type="entry name" value="Znf_MIZ"/>
</dbReference>
<evidence type="ECO:0000313" key="14">
    <source>
        <dbReference type="Proteomes" id="UP001150062"/>
    </source>
</evidence>
<evidence type="ECO:0000256" key="5">
    <source>
        <dbReference type="ARBA" id="ARBA00022723"/>
    </source>
</evidence>
<dbReference type="EMBL" id="JAOAOG010000291">
    <property type="protein sequence ID" value="KAJ6232536.1"/>
    <property type="molecule type" value="Genomic_DNA"/>
</dbReference>
<dbReference type="SUPFAM" id="SSF57850">
    <property type="entry name" value="RING/U-box"/>
    <property type="match status" value="1"/>
</dbReference>
<evidence type="ECO:0000313" key="13">
    <source>
        <dbReference type="EMBL" id="KAJ6232536.1"/>
    </source>
</evidence>
<evidence type="ECO:0000256" key="3">
    <source>
        <dbReference type="ARBA" id="ARBA00008212"/>
    </source>
</evidence>
<keyword evidence="7" id="KW-0833">Ubl conjugation pathway</keyword>
<keyword evidence="6 10" id="KW-0863">Zinc-finger</keyword>
<dbReference type="Gene3D" id="3.30.40.10">
    <property type="entry name" value="Zinc/RING finger domain, C3HC4 (zinc finger)"/>
    <property type="match status" value="1"/>
</dbReference>
<dbReference type="InterPro" id="IPR013083">
    <property type="entry name" value="Znf_RING/FYVE/PHD"/>
</dbReference>
<keyword evidence="4" id="KW-0808">Transferase</keyword>
<comment type="caution">
    <text evidence="13">The sequence shown here is derived from an EMBL/GenBank/DDBJ whole genome shotgun (WGS) entry which is preliminary data.</text>
</comment>
<comment type="similarity">
    <text evidence="3">Belongs to the NSE2 family.</text>
</comment>
<protein>
    <recommendedName>
        <fullName evidence="12">SP-RING-type domain-containing protein</fullName>
    </recommendedName>
</protein>
<evidence type="ECO:0000256" key="7">
    <source>
        <dbReference type="ARBA" id="ARBA00022786"/>
    </source>
</evidence>
<keyword evidence="5" id="KW-0479">Metal-binding</keyword>
<accession>A0ABQ8XIV4</accession>
<dbReference type="InterPro" id="IPR003613">
    <property type="entry name" value="Ubox_domain"/>
</dbReference>
<dbReference type="InterPro" id="IPR026846">
    <property type="entry name" value="Nse2(Mms21)"/>
</dbReference>
<keyword evidence="14" id="KW-1185">Reference proteome</keyword>
<sequence>MDQNFRNRLIDSNKEYVKSTIPKALVEIKTYSQNLARESDEKGVNKSLASYKKLSNLPWILKAQNKLFASIPEDPLGFENEEDNEEIENEITTVSNYMKKLRSDYKELLKNNPKQGMIQRKTEKFEKELFSILHPDELSFVGEEVSERTLKCPLTMKVFKQPMRSKKCGHTYEKSAIIKYLSNSTKGCPVSACSFQVSTKDLERNIEMERQVRLAMMKKNSQAAQFEQIEEFGIDQDIDIEGISDTDNDDDEDDDEVEDEDEDEDESDEGEDESDDDDNSDSEEIIEESDETSEENDDIDSD</sequence>
<feature type="domain" description="SP-RING-type" evidence="12">
    <location>
        <begin position="137"/>
        <end position="223"/>
    </location>
</feature>
<evidence type="ECO:0000256" key="6">
    <source>
        <dbReference type="ARBA" id="ARBA00022771"/>
    </source>
</evidence>
<dbReference type="CDD" id="cd16651">
    <property type="entry name" value="SPL-RING_NSE2"/>
    <property type="match status" value="1"/>
</dbReference>
<evidence type="ECO:0000256" key="11">
    <source>
        <dbReference type="SAM" id="MobiDB-lite"/>
    </source>
</evidence>
<organism evidence="13 14">
    <name type="scientific">Anaeramoeba flamelloides</name>
    <dbReference type="NCBI Taxonomy" id="1746091"/>
    <lineage>
        <taxon>Eukaryota</taxon>
        <taxon>Metamonada</taxon>
        <taxon>Anaeramoebidae</taxon>
        <taxon>Anaeramoeba</taxon>
    </lineage>
</organism>